<evidence type="ECO:0000256" key="6">
    <source>
        <dbReference type="ARBA" id="ARBA00022722"/>
    </source>
</evidence>
<evidence type="ECO:0000256" key="7">
    <source>
        <dbReference type="ARBA" id="ARBA00022801"/>
    </source>
</evidence>
<dbReference type="Proteomes" id="UP000518266">
    <property type="component" value="Unassembled WGS sequence"/>
</dbReference>
<keyword evidence="7" id="KW-0378">Hydrolase</keyword>
<dbReference type="GO" id="GO:0000177">
    <property type="term" value="C:cytoplasmic exosome (RNase complex)"/>
    <property type="evidence" value="ECO:0007669"/>
    <property type="project" value="TreeGrafter"/>
</dbReference>
<dbReference type="EMBL" id="JAAKFY010000027">
    <property type="protein sequence ID" value="KAF3833077.1"/>
    <property type="molecule type" value="Genomic_DNA"/>
</dbReference>
<evidence type="ECO:0000256" key="1">
    <source>
        <dbReference type="ARBA" id="ARBA00001946"/>
    </source>
</evidence>
<dbReference type="GO" id="GO:0010467">
    <property type="term" value="P:gene expression"/>
    <property type="evidence" value="ECO:0007669"/>
    <property type="project" value="UniProtKB-ARBA"/>
</dbReference>
<comment type="subcellular location">
    <subcellularLocation>
        <location evidence="2">Cytoplasm</location>
    </subcellularLocation>
</comment>
<dbReference type="FunFam" id="2.40.50.700:FF:000004">
    <property type="entry name" value="Exosome complex exonuclease RRP44 homolog A"/>
    <property type="match status" value="1"/>
</dbReference>
<dbReference type="GO" id="GO:0006402">
    <property type="term" value="P:mRNA catabolic process"/>
    <property type="evidence" value="ECO:0007669"/>
    <property type="project" value="TreeGrafter"/>
</dbReference>
<name>A0A7J5X8W9_DISMA</name>
<dbReference type="GO" id="GO:0016075">
    <property type="term" value="P:rRNA catabolic process"/>
    <property type="evidence" value="ECO:0007669"/>
    <property type="project" value="TreeGrafter"/>
</dbReference>
<dbReference type="Pfam" id="PF17849">
    <property type="entry name" value="OB_Dis3"/>
    <property type="match status" value="1"/>
</dbReference>
<keyword evidence="9" id="KW-0269">Exonuclease</keyword>
<dbReference type="GO" id="GO:0003723">
    <property type="term" value="F:RNA binding"/>
    <property type="evidence" value="ECO:0007669"/>
    <property type="project" value="UniProtKB-KW"/>
</dbReference>
<protein>
    <recommendedName>
        <fullName evidence="4">DIS3-like exonuclease 1</fullName>
    </recommendedName>
</protein>
<keyword evidence="8" id="KW-0271">Exosome</keyword>
<evidence type="ECO:0000256" key="3">
    <source>
        <dbReference type="ARBA" id="ARBA00005785"/>
    </source>
</evidence>
<proteinExistence type="inferred from homology"/>
<feature type="compositionally biased region" description="Basic and acidic residues" evidence="12">
    <location>
        <begin position="302"/>
        <end position="321"/>
    </location>
</feature>
<organism evidence="14 15">
    <name type="scientific">Dissostichus mawsoni</name>
    <name type="common">Antarctic cod</name>
    <dbReference type="NCBI Taxonomy" id="36200"/>
    <lineage>
        <taxon>Eukaryota</taxon>
        <taxon>Metazoa</taxon>
        <taxon>Chordata</taxon>
        <taxon>Craniata</taxon>
        <taxon>Vertebrata</taxon>
        <taxon>Euteleostomi</taxon>
        <taxon>Actinopterygii</taxon>
        <taxon>Neopterygii</taxon>
        <taxon>Teleostei</taxon>
        <taxon>Neoteleostei</taxon>
        <taxon>Acanthomorphata</taxon>
        <taxon>Eupercaria</taxon>
        <taxon>Perciformes</taxon>
        <taxon>Notothenioidei</taxon>
        <taxon>Nototheniidae</taxon>
        <taxon>Dissostichus</taxon>
    </lineage>
</organism>
<evidence type="ECO:0000256" key="11">
    <source>
        <dbReference type="ARBA" id="ARBA00022884"/>
    </source>
</evidence>
<sequence length="630" mass="71295">MRMIKTERILHLKSCRGRKVRVVREHYLRERVPCYSSLCQAGCENDGKVLPGDLTHYVIPDAGVSGDYLEILEFRELQGIIFTQTSCQGVQHSKGRRQYNRLRNLLKDPQHDCVPFANEFQEYSYCPREKGESQEKWQTRCVYSAAVWYYNHLAGMMDVVMITEDQESVAQYSSLNSGVYVISVQDYLRNFCPELQAAHDLYSSISQALQEKESEGTEREYTEHLPGELLEAGIKSGRYIQGTLNVSKHRAHSEASIMTDGLSNKNTDLSWGVLVCGGKNRNRAVHGDQVVVELLPKSEWRGKDNTLAEGQGEEKSGEESGSKPMPTEELEGLCGDFPPREGPPPQTRNTQRILAVPWDHRIPKIRISTQQADALQDHRVVVRIDSWESTSLYPNGHSVRVLGKAGELETEIQTILIENCIHVPPFSDAQLKEMPVNSAEKPWRMDPAQVAERRDLRESHLVFSIDPKGCEDVDDTLATTYYLADRRYDMLPGVLSADLCSLLGGVDRYAMSVMWELDAETLVVNKVWFGRSLIRSSYQLHYELAQALLDGEQAEVPEMAGLGSEEKDSKLAQLTQALEMLTHVARHLRAQRDRGGRWSWKGWRCVPSWIRTRTSQRWSPSASGGPRDGG</sequence>
<dbReference type="InterPro" id="IPR012340">
    <property type="entry name" value="NA-bd_OB-fold"/>
</dbReference>
<evidence type="ECO:0000256" key="5">
    <source>
        <dbReference type="ARBA" id="ARBA00022490"/>
    </source>
</evidence>
<comment type="similarity">
    <text evidence="3">Belongs to the RNR ribonuclease family.</text>
</comment>
<dbReference type="PANTHER" id="PTHR23355">
    <property type="entry name" value="RIBONUCLEASE"/>
    <property type="match status" value="1"/>
</dbReference>
<dbReference type="Pfam" id="PF17216">
    <property type="entry name" value="Rrp44_CSD1"/>
    <property type="match status" value="1"/>
</dbReference>
<feature type="domain" description="RNB" evidence="13">
    <location>
        <begin position="453"/>
        <end position="629"/>
    </location>
</feature>
<dbReference type="InterPro" id="IPR033771">
    <property type="entry name" value="Rrp44_CSD1"/>
</dbReference>
<dbReference type="FunFam" id="3.40.50.1010:FF:000021">
    <property type="entry name" value="DIS3-like exonuclease 1 isoform X1"/>
    <property type="match status" value="1"/>
</dbReference>
<evidence type="ECO:0000256" key="4">
    <source>
        <dbReference type="ARBA" id="ARBA00016366"/>
    </source>
</evidence>
<evidence type="ECO:0000256" key="10">
    <source>
        <dbReference type="ARBA" id="ARBA00022842"/>
    </source>
</evidence>
<keyword evidence="15" id="KW-1185">Reference proteome</keyword>
<comment type="cofactor">
    <cofactor evidence="1">
        <name>Mg(2+)</name>
        <dbReference type="ChEBI" id="CHEBI:18420"/>
    </cofactor>
</comment>
<dbReference type="InterPro" id="IPR041505">
    <property type="entry name" value="Dis3_CSD2"/>
</dbReference>
<gene>
    <name evidence="14" type="ORF">F7725_026742</name>
</gene>
<dbReference type="Gene3D" id="3.40.50.1010">
    <property type="entry name" value="5'-nuclease"/>
    <property type="match status" value="1"/>
</dbReference>
<comment type="caution">
    <text evidence="14">The sequence shown here is derived from an EMBL/GenBank/DDBJ whole genome shotgun (WGS) entry which is preliminary data.</text>
</comment>
<evidence type="ECO:0000256" key="9">
    <source>
        <dbReference type="ARBA" id="ARBA00022839"/>
    </source>
</evidence>
<dbReference type="AlphaFoldDB" id="A0A7J5X8W9"/>
<evidence type="ECO:0000313" key="14">
    <source>
        <dbReference type="EMBL" id="KAF3833077.1"/>
    </source>
</evidence>
<evidence type="ECO:0000256" key="8">
    <source>
        <dbReference type="ARBA" id="ARBA00022835"/>
    </source>
</evidence>
<evidence type="ECO:0000256" key="12">
    <source>
        <dbReference type="SAM" id="MobiDB-lite"/>
    </source>
</evidence>
<dbReference type="Gene3D" id="2.40.50.690">
    <property type="match status" value="1"/>
</dbReference>
<evidence type="ECO:0000256" key="2">
    <source>
        <dbReference type="ARBA" id="ARBA00004496"/>
    </source>
</evidence>
<evidence type="ECO:0000313" key="15">
    <source>
        <dbReference type="Proteomes" id="UP000518266"/>
    </source>
</evidence>
<feature type="region of interest" description="Disordered" evidence="12">
    <location>
        <begin position="302"/>
        <end position="350"/>
    </location>
</feature>
<dbReference type="CDD" id="cd09862">
    <property type="entry name" value="PIN_Rrp44-like"/>
    <property type="match status" value="1"/>
</dbReference>
<keyword evidence="11" id="KW-0694">RNA-binding</keyword>
<keyword evidence="5" id="KW-0963">Cytoplasm</keyword>
<dbReference type="InterPro" id="IPR050180">
    <property type="entry name" value="RNR_Ribonuclease"/>
</dbReference>
<dbReference type="GO" id="GO:0000175">
    <property type="term" value="F:3'-5'-RNA exonuclease activity"/>
    <property type="evidence" value="ECO:0007669"/>
    <property type="project" value="UniProtKB-ARBA"/>
</dbReference>
<dbReference type="OrthoDB" id="372421at2759"/>
<dbReference type="Pfam" id="PF00773">
    <property type="entry name" value="RNB"/>
    <property type="match status" value="1"/>
</dbReference>
<dbReference type="InterPro" id="IPR001900">
    <property type="entry name" value="RNase_II/R"/>
</dbReference>
<dbReference type="GO" id="GO:0019899">
    <property type="term" value="F:enzyme binding"/>
    <property type="evidence" value="ECO:0007669"/>
    <property type="project" value="UniProtKB-ARBA"/>
</dbReference>
<evidence type="ECO:0000259" key="13">
    <source>
        <dbReference type="SMART" id="SM00955"/>
    </source>
</evidence>
<keyword evidence="6" id="KW-0540">Nuclease</keyword>
<reference evidence="14 15" key="1">
    <citation type="submission" date="2020-03" db="EMBL/GenBank/DDBJ databases">
        <title>Dissostichus mawsoni Genome sequencing and assembly.</title>
        <authorList>
            <person name="Park H."/>
        </authorList>
    </citation>
    <scope>NUCLEOTIDE SEQUENCE [LARGE SCALE GENOMIC DNA]</scope>
    <source>
        <strain evidence="14">DM0001</strain>
        <tissue evidence="14">Muscle</tissue>
    </source>
</reference>
<dbReference type="PANTHER" id="PTHR23355:SF30">
    <property type="entry name" value="DIS3-LIKE EXONUCLEASE 1"/>
    <property type="match status" value="1"/>
</dbReference>
<dbReference type="SUPFAM" id="SSF50249">
    <property type="entry name" value="Nucleic acid-binding proteins"/>
    <property type="match status" value="2"/>
</dbReference>
<dbReference type="Gene3D" id="2.40.50.700">
    <property type="match status" value="1"/>
</dbReference>
<accession>A0A7J5X8W9</accession>
<dbReference type="SMART" id="SM00955">
    <property type="entry name" value="RNB"/>
    <property type="match status" value="1"/>
</dbReference>
<keyword evidence="10" id="KW-0460">Magnesium</keyword>